<dbReference type="InterPro" id="IPR055769">
    <property type="entry name" value="DUF7345"/>
</dbReference>
<accession>A0A1I3NLT2</accession>
<dbReference type="RefSeq" id="WP_015233450.1">
    <property type="nucleotide sequence ID" value="NZ_FORO01000014.1"/>
</dbReference>
<dbReference type="OMA" id="WTEAKTS"/>
<evidence type="ECO:0000256" key="1">
    <source>
        <dbReference type="SAM" id="MobiDB-lite"/>
    </source>
</evidence>
<sequence length="379" mass="41246">MDARGLWTLVCILAVVGCSVALLPVASATPGGVGVGDVGSEQPVLQETTNETEQTASESEQLDDADEVHIDVFVHENGSATFVVDYRFENDSDANWTDLQADVEANAEAYTTEERADWSEILEDGQNETERDMEIRNVSVVTDVSSAPRELGHVEFRFEWTSFAYVELNRIEAGDALSGFTLPSDTTLQVFPPDGYVVDAAEPSPDDPPEEAVFWDGDGTEFTEDQPWVDLMEGGNVSDPVDESDADPGMPWVTVFGALALLVAVGAVGWWIRHEEILAPSGDANESESTGATAPSGTDDSHGDSPPPELLSNEERILQLLEQRGGRIKQQEVVSKLDWTEAKTSQVVSGLREDDEIEVFRIGRENVLSLPDERAGDEE</sequence>
<dbReference type="GeneID" id="14208772"/>
<dbReference type="EMBL" id="FORO01000014">
    <property type="protein sequence ID" value="SFJ10139.1"/>
    <property type="molecule type" value="Genomic_DNA"/>
</dbReference>
<dbReference type="Proteomes" id="UP000182829">
    <property type="component" value="Unassembled WGS sequence"/>
</dbReference>
<keyword evidence="2" id="KW-0472">Membrane</keyword>
<keyword evidence="2" id="KW-0812">Transmembrane</keyword>
<organism evidence="5 6">
    <name type="scientific">Natronobacterium gregoryi</name>
    <dbReference type="NCBI Taxonomy" id="44930"/>
    <lineage>
        <taxon>Archaea</taxon>
        <taxon>Methanobacteriati</taxon>
        <taxon>Methanobacteriota</taxon>
        <taxon>Stenosarchaea group</taxon>
        <taxon>Halobacteria</taxon>
        <taxon>Halobacteriales</taxon>
        <taxon>Natrialbaceae</taxon>
        <taxon>Natronobacterium</taxon>
    </lineage>
</organism>
<dbReference type="OrthoDB" id="27885at2157"/>
<feature type="domain" description="DUF7343" evidence="3">
    <location>
        <begin position="310"/>
        <end position="371"/>
    </location>
</feature>
<evidence type="ECO:0000259" key="4">
    <source>
        <dbReference type="Pfam" id="PF24036"/>
    </source>
</evidence>
<feature type="domain" description="DUF7345" evidence="4">
    <location>
        <begin position="72"/>
        <end position="196"/>
    </location>
</feature>
<evidence type="ECO:0000259" key="3">
    <source>
        <dbReference type="Pfam" id="PF24034"/>
    </source>
</evidence>
<name>A0A1I3NLT2_9EURY</name>
<reference evidence="5 6" key="1">
    <citation type="submission" date="2016-10" db="EMBL/GenBank/DDBJ databases">
        <authorList>
            <person name="de Groot N.N."/>
        </authorList>
    </citation>
    <scope>NUCLEOTIDE SEQUENCE [LARGE SCALE GENOMIC DNA]</scope>
    <source>
        <strain evidence="5 6">SP2</strain>
    </source>
</reference>
<dbReference type="PROSITE" id="PS51257">
    <property type="entry name" value="PROKAR_LIPOPROTEIN"/>
    <property type="match status" value="1"/>
</dbReference>
<feature type="region of interest" description="Disordered" evidence="1">
    <location>
        <begin position="282"/>
        <end position="310"/>
    </location>
</feature>
<feature type="compositionally biased region" description="Polar residues" evidence="1">
    <location>
        <begin position="287"/>
        <end position="298"/>
    </location>
</feature>
<dbReference type="InterPro" id="IPR055767">
    <property type="entry name" value="DUF7343"/>
</dbReference>
<gene>
    <name evidence="5" type="ORF">SAMN05443661_11426</name>
</gene>
<dbReference type="Pfam" id="PF24034">
    <property type="entry name" value="DUF7343"/>
    <property type="match status" value="1"/>
</dbReference>
<evidence type="ECO:0000313" key="6">
    <source>
        <dbReference type="Proteomes" id="UP000182829"/>
    </source>
</evidence>
<keyword evidence="2" id="KW-1133">Transmembrane helix</keyword>
<protein>
    <submittedName>
        <fullName evidence="5">Uncharacterized protein</fullName>
    </submittedName>
</protein>
<evidence type="ECO:0000256" key="2">
    <source>
        <dbReference type="SAM" id="Phobius"/>
    </source>
</evidence>
<dbReference type="AlphaFoldDB" id="A0A1I3NLT2"/>
<evidence type="ECO:0000313" key="5">
    <source>
        <dbReference type="EMBL" id="SFJ10139.1"/>
    </source>
</evidence>
<feature type="transmembrane region" description="Helical" evidence="2">
    <location>
        <begin position="250"/>
        <end position="272"/>
    </location>
</feature>
<dbReference type="Pfam" id="PF24036">
    <property type="entry name" value="DUF7345"/>
    <property type="match status" value="1"/>
</dbReference>
<proteinExistence type="predicted"/>